<organism evidence="7 8">
    <name type="scientific">Clathrus columnatus</name>
    <dbReference type="NCBI Taxonomy" id="1419009"/>
    <lineage>
        <taxon>Eukaryota</taxon>
        <taxon>Fungi</taxon>
        <taxon>Dikarya</taxon>
        <taxon>Basidiomycota</taxon>
        <taxon>Agaricomycotina</taxon>
        <taxon>Agaricomycetes</taxon>
        <taxon>Phallomycetidae</taxon>
        <taxon>Phallales</taxon>
        <taxon>Clathraceae</taxon>
        <taxon>Clathrus</taxon>
    </lineage>
</organism>
<dbReference type="GO" id="GO:0016020">
    <property type="term" value="C:membrane"/>
    <property type="evidence" value="ECO:0007669"/>
    <property type="project" value="UniProtKB-SubCell"/>
</dbReference>
<feature type="transmembrane region" description="Helical" evidence="6">
    <location>
        <begin position="352"/>
        <end position="371"/>
    </location>
</feature>
<name>A0AAV5AGQ2_9AGAM</name>
<evidence type="ECO:0000256" key="6">
    <source>
        <dbReference type="SAM" id="Phobius"/>
    </source>
</evidence>
<dbReference type="Proteomes" id="UP001050691">
    <property type="component" value="Unassembled WGS sequence"/>
</dbReference>
<feature type="compositionally biased region" description="Basic and acidic residues" evidence="5">
    <location>
        <begin position="578"/>
        <end position="595"/>
    </location>
</feature>
<reference evidence="7" key="1">
    <citation type="submission" date="2021-10" db="EMBL/GenBank/DDBJ databases">
        <title>De novo Genome Assembly of Clathrus columnatus (Basidiomycota, Fungi) Using Illumina and Nanopore Sequence Data.</title>
        <authorList>
            <person name="Ogiso-Tanaka E."/>
            <person name="Itagaki H."/>
            <person name="Hosoya T."/>
            <person name="Hosaka K."/>
        </authorList>
    </citation>
    <scope>NUCLEOTIDE SEQUENCE</scope>
    <source>
        <strain evidence="7">MO-923</strain>
    </source>
</reference>
<keyword evidence="3 6" id="KW-1133">Transmembrane helix</keyword>
<evidence type="ECO:0000256" key="4">
    <source>
        <dbReference type="ARBA" id="ARBA00023136"/>
    </source>
</evidence>
<evidence type="ECO:0000256" key="3">
    <source>
        <dbReference type="ARBA" id="ARBA00022989"/>
    </source>
</evidence>
<dbReference type="AlphaFoldDB" id="A0AAV5AGQ2"/>
<feature type="transmembrane region" description="Helical" evidence="6">
    <location>
        <begin position="328"/>
        <end position="346"/>
    </location>
</feature>
<keyword evidence="8" id="KW-1185">Reference proteome</keyword>
<feature type="transmembrane region" description="Helical" evidence="6">
    <location>
        <begin position="296"/>
        <end position="316"/>
    </location>
</feature>
<feature type="region of interest" description="Disordered" evidence="5">
    <location>
        <begin position="653"/>
        <end position="764"/>
    </location>
</feature>
<comment type="caution">
    <text evidence="7">The sequence shown here is derived from an EMBL/GenBank/DDBJ whole genome shotgun (WGS) entry which is preliminary data.</text>
</comment>
<evidence type="ECO:0000256" key="5">
    <source>
        <dbReference type="SAM" id="MobiDB-lite"/>
    </source>
</evidence>
<dbReference type="PANTHER" id="PTHR23294">
    <property type="entry name" value="ET TRANSLATION PRODUCT-RELATED"/>
    <property type="match status" value="1"/>
</dbReference>
<feature type="transmembrane region" description="Helical" evidence="6">
    <location>
        <begin position="102"/>
        <end position="124"/>
    </location>
</feature>
<dbReference type="InterPro" id="IPR010291">
    <property type="entry name" value="Ion_channel_UNC-93"/>
</dbReference>
<accession>A0AAV5AGQ2</accession>
<feature type="transmembrane region" description="Helical" evidence="6">
    <location>
        <begin position="482"/>
        <end position="506"/>
    </location>
</feature>
<feature type="region of interest" description="Disordered" evidence="5">
    <location>
        <begin position="217"/>
        <end position="242"/>
    </location>
</feature>
<feature type="compositionally biased region" description="Low complexity" evidence="5">
    <location>
        <begin position="693"/>
        <end position="709"/>
    </location>
</feature>
<dbReference type="InterPro" id="IPR036259">
    <property type="entry name" value="MFS_trans_sf"/>
</dbReference>
<gene>
    <name evidence="7" type="ORF">Clacol_008071</name>
</gene>
<dbReference type="InterPro" id="IPR004345">
    <property type="entry name" value="TB2_DP1_HVA22"/>
</dbReference>
<dbReference type="Pfam" id="PF03134">
    <property type="entry name" value="TB2_DP1_HVA22"/>
    <property type="match status" value="1"/>
</dbReference>
<keyword evidence="2 6" id="KW-0812">Transmembrane</keyword>
<evidence type="ECO:0000256" key="1">
    <source>
        <dbReference type="ARBA" id="ARBA00004141"/>
    </source>
</evidence>
<feature type="compositionally biased region" description="Basic and acidic residues" evidence="5">
    <location>
        <begin position="729"/>
        <end position="743"/>
    </location>
</feature>
<dbReference type="SUPFAM" id="SSF103473">
    <property type="entry name" value="MFS general substrate transporter"/>
    <property type="match status" value="1"/>
</dbReference>
<feature type="transmembrane region" description="Helical" evidence="6">
    <location>
        <begin position="423"/>
        <end position="444"/>
    </location>
</feature>
<evidence type="ECO:0000313" key="7">
    <source>
        <dbReference type="EMBL" id="GJJ13814.1"/>
    </source>
</evidence>
<feature type="transmembrane region" description="Helical" evidence="6">
    <location>
        <begin position="49"/>
        <end position="82"/>
    </location>
</feature>
<keyword evidence="4 6" id="KW-0472">Membrane</keyword>
<sequence length="764" mass="86118">MSAQKVQGHPIVVQVQDKANFYLNQLDKELSKYSALNQLEQRTQVPKTYAVLGTVTLLVLLLFINSLALFVSSLLGFVLPAYQSFKALESPQHQDDLQWLTYWVVYGFFTFLESFALSPLLYYLPFYFPMKAAFILWLQLPAFRGATKLYLSVLRPVLLNGNNRVVATTTTTTASADELRSKSSHLPPPPPHVYLPLPLPFLTSLLTMNDSPIYNSEKHHKQDEEIGASDESYEQTHDGDHVPHYQPVIYERPKGLKGVYQHPTTQVCLLGLTCFMCPGLYNALNGLGLSGQVDGGISANANAAIYATFAFASFFAGSVNNKLGSKRTLILGSLAYPLFIGSYLALNIHPGAGSFVIATGAVLGVCAGLLWSAQGSLMLAYPVGSSSSLRHILDYDTNSQYTRESVNHEPKMDFQDPKYPPRLCLYILCGLLDAMWQTAAYWMMGAMSNDPAKLAYFTGFYKSLQSAGAAGIWRADAVGLPFMSIFASTWALLVAGLIFALPMLYLRVHDTTPFEDEVLARMDDNGHVQSISDYHTRSITDPDFVVRDQGHGTLPHQLQHRHASGRSTQSRRSAYFHRHGEREGRRSENDEKSLDLDLDADLDVEAEGKVHTDTNEDDIGIRKGGRREQQWRIQYRDEIEQLKVEQLQEWLESESGDEWSNPPPHQRYQASEGRQANQTRQQAVSQPHHRSSLHQLQRQQSLQGQQQLSIPPSSPIARRLHSDSPQGRYWDERRFERKPLDQESDRDDENGEQTYQEEASRRRR</sequence>
<feature type="compositionally biased region" description="Polar residues" evidence="5">
    <location>
        <begin position="668"/>
        <end position="685"/>
    </location>
</feature>
<dbReference type="PANTHER" id="PTHR23294:SF59">
    <property type="entry name" value="UNC93-LIKE PROTEIN C922.05C"/>
    <property type="match status" value="1"/>
</dbReference>
<feature type="region of interest" description="Disordered" evidence="5">
    <location>
        <begin position="545"/>
        <end position="596"/>
    </location>
</feature>
<dbReference type="InterPro" id="IPR051617">
    <property type="entry name" value="UNC-93-like_regulator"/>
</dbReference>
<evidence type="ECO:0000313" key="8">
    <source>
        <dbReference type="Proteomes" id="UP001050691"/>
    </source>
</evidence>
<evidence type="ECO:0000256" key="2">
    <source>
        <dbReference type="ARBA" id="ARBA00022692"/>
    </source>
</evidence>
<dbReference type="EMBL" id="BPWL01000009">
    <property type="protein sequence ID" value="GJJ13814.1"/>
    <property type="molecule type" value="Genomic_DNA"/>
</dbReference>
<proteinExistence type="predicted"/>
<protein>
    <submittedName>
        <fullName evidence="7">Uncharacterized protein</fullName>
    </submittedName>
</protein>
<comment type="subcellular location">
    <subcellularLocation>
        <location evidence="1">Membrane</location>
        <topology evidence="1">Multi-pass membrane protein</topology>
    </subcellularLocation>
</comment>
<dbReference type="Pfam" id="PF05978">
    <property type="entry name" value="UNC-93"/>
    <property type="match status" value="1"/>
</dbReference>
<feature type="transmembrane region" description="Helical" evidence="6">
    <location>
        <begin position="267"/>
        <end position="284"/>
    </location>
</feature>